<proteinExistence type="predicted"/>
<keyword evidence="4 6" id="KW-1133">Transmembrane helix</keyword>
<dbReference type="InterPro" id="IPR023494">
    <property type="entry name" value="Cyt_c_bgen_Ccs1/CcsB/ResB"/>
</dbReference>
<feature type="transmembrane region" description="Helical" evidence="6">
    <location>
        <begin position="390"/>
        <end position="411"/>
    </location>
</feature>
<dbReference type="EMBL" id="LNQE01000946">
    <property type="protein sequence ID" value="KUG22656.1"/>
    <property type="molecule type" value="Genomic_DNA"/>
</dbReference>
<evidence type="ECO:0000256" key="1">
    <source>
        <dbReference type="ARBA" id="ARBA00004141"/>
    </source>
</evidence>
<evidence type="ECO:0000256" key="3">
    <source>
        <dbReference type="ARBA" id="ARBA00022748"/>
    </source>
</evidence>
<dbReference type="GO" id="GO:0017004">
    <property type="term" value="P:cytochrome complex assembly"/>
    <property type="evidence" value="ECO:0007669"/>
    <property type="project" value="UniProtKB-KW"/>
</dbReference>
<feature type="domain" description="ResB-like" evidence="7">
    <location>
        <begin position="14"/>
        <end position="335"/>
    </location>
</feature>
<dbReference type="AlphaFoldDB" id="A0A0W8FP49"/>
<dbReference type="PANTHER" id="PTHR31566">
    <property type="entry name" value="CYTOCHROME C BIOGENESIS PROTEIN CCS1, CHLOROPLASTIC"/>
    <property type="match status" value="1"/>
</dbReference>
<evidence type="ECO:0000256" key="2">
    <source>
        <dbReference type="ARBA" id="ARBA00022692"/>
    </source>
</evidence>
<protein>
    <recommendedName>
        <fullName evidence="7">ResB-like domain-containing protein</fullName>
    </recommendedName>
</protein>
<comment type="subcellular location">
    <subcellularLocation>
        <location evidence="1">Membrane</location>
        <topology evidence="1">Multi-pass membrane protein</topology>
    </subcellularLocation>
</comment>
<keyword evidence="3" id="KW-0201">Cytochrome c-type biogenesis</keyword>
<dbReference type="Pfam" id="PF05140">
    <property type="entry name" value="ResB"/>
    <property type="match status" value="2"/>
</dbReference>
<feature type="transmembrane region" description="Helical" evidence="6">
    <location>
        <begin position="7"/>
        <end position="34"/>
    </location>
</feature>
<feature type="transmembrane region" description="Helical" evidence="6">
    <location>
        <begin position="161"/>
        <end position="186"/>
    </location>
</feature>
<feature type="domain" description="ResB-like" evidence="7">
    <location>
        <begin position="365"/>
        <end position="446"/>
    </location>
</feature>
<keyword evidence="5 6" id="KW-0472">Membrane</keyword>
<dbReference type="PANTHER" id="PTHR31566:SF0">
    <property type="entry name" value="CYTOCHROME C BIOGENESIS PROTEIN CCS1, CHLOROPLASTIC"/>
    <property type="match status" value="1"/>
</dbReference>
<dbReference type="InterPro" id="IPR007816">
    <property type="entry name" value="ResB-like_domain"/>
</dbReference>
<feature type="transmembrane region" description="Helical" evidence="6">
    <location>
        <begin position="68"/>
        <end position="88"/>
    </location>
</feature>
<sequence length="459" mass="52046">MLKNNSLWSFFSSVKLTIILLVFIVLVFTAATFLPPDDVIQKFAGQLSPAAAKAFLFFQLSDLYHSPLFYFLTILLSLNLIICSINRFPVLWRQYKNQPFTEPSGSFDNLPQRLIATEAKEISKIKLIIKSILKKQYRSSKEAATERGYLFYAVRGRFSVFGVYIVHLSILLMIAGAIIGSIFGFAADINIKEGETVNLANLSKDNKIQHLNFSVRCDKFIVEFYEDGTPKTYRSDLSFVKNGKVEKQGSLLVNHPLTFNKFRFYQSSYGVVPEIKAIVTYTAAGKKGRTMALVAGDTFDLMDGKARGFVMRVEEDIMQLGPAVKLRIISPPKDVHFWVFQQIDQILAVNPNLYKEAPLFNPGLFTPFVFSIDRVEQIYYTGLHIDRDPGVPLVALGGLLMVAGLIIVFFVSHQQFRVRLEQEGAKIRISIAGWSNRNDQLLQKKMDYLCRQINEELKA</sequence>
<dbReference type="GO" id="GO:0016020">
    <property type="term" value="C:membrane"/>
    <property type="evidence" value="ECO:0007669"/>
    <property type="project" value="UniProtKB-SubCell"/>
</dbReference>
<gene>
    <name evidence="8" type="ORF">ASZ90_007551</name>
</gene>
<keyword evidence="2 6" id="KW-0812">Transmembrane</keyword>
<evidence type="ECO:0000256" key="6">
    <source>
        <dbReference type="SAM" id="Phobius"/>
    </source>
</evidence>
<reference evidence="8" key="1">
    <citation type="journal article" date="2015" name="Proc. Natl. Acad. Sci. U.S.A.">
        <title>Networks of energetic and metabolic interactions define dynamics in microbial communities.</title>
        <authorList>
            <person name="Embree M."/>
            <person name="Liu J.K."/>
            <person name="Al-Bassam M.M."/>
            <person name="Zengler K."/>
        </authorList>
    </citation>
    <scope>NUCLEOTIDE SEQUENCE</scope>
</reference>
<comment type="caution">
    <text evidence="8">The sequence shown here is derived from an EMBL/GenBank/DDBJ whole genome shotgun (WGS) entry which is preliminary data.</text>
</comment>
<evidence type="ECO:0000259" key="7">
    <source>
        <dbReference type="Pfam" id="PF05140"/>
    </source>
</evidence>
<evidence type="ECO:0000256" key="5">
    <source>
        <dbReference type="ARBA" id="ARBA00023136"/>
    </source>
</evidence>
<name>A0A0W8FP49_9ZZZZ</name>
<evidence type="ECO:0000313" key="8">
    <source>
        <dbReference type="EMBL" id="KUG22656.1"/>
    </source>
</evidence>
<organism evidence="8">
    <name type="scientific">hydrocarbon metagenome</name>
    <dbReference type="NCBI Taxonomy" id="938273"/>
    <lineage>
        <taxon>unclassified sequences</taxon>
        <taxon>metagenomes</taxon>
        <taxon>ecological metagenomes</taxon>
    </lineage>
</organism>
<accession>A0A0W8FP49</accession>
<evidence type="ECO:0000256" key="4">
    <source>
        <dbReference type="ARBA" id="ARBA00022989"/>
    </source>
</evidence>